<dbReference type="PROSITE" id="PS50112">
    <property type="entry name" value="PAS"/>
    <property type="match status" value="1"/>
</dbReference>
<dbReference type="InterPro" id="IPR000014">
    <property type="entry name" value="PAS"/>
</dbReference>
<evidence type="ECO:0000313" key="3">
    <source>
        <dbReference type="EMBL" id="OAE26549.1"/>
    </source>
</evidence>
<accession>A0A176W0H0</accession>
<feature type="compositionally biased region" description="Basic and acidic residues" evidence="1">
    <location>
        <begin position="19"/>
        <end position="38"/>
    </location>
</feature>
<feature type="region of interest" description="Disordered" evidence="1">
    <location>
        <begin position="1"/>
        <end position="150"/>
    </location>
</feature>
<dbReference type="InterPro" id="IPR057710">
    <property type="entry name" value="DUF7950"/>
</dbReference>
<gene>
    <name evidence="3" type="ORF">AXG93_3817s1120</name>
</gene>
<feature type="domain" description="PAS" evidence="2">
    <location>
        <begin position="501"/>
        <end position="545"/>
    </location>
</feature>
<evidence type="ECO:0000313" key="4">
    <source>
        <dbReference type="Proteomes" id="UP000077202"/>
    </source>
</evidence>
<feature type="compositionally biased region" description="Basic and acidic residues" evidence="1">
    <location>
        <begin position="449"/>
        <end position="467"/>
    </location>
</feature>
<dbReference type="AlphaFoldDB" id="A0A176W0H0"/>
<name>A0A176W0H0_MARPO</name>
<dbReference type="PANTHER" id="PTHR33595">
    <property type="entry name" value="VON WILLEBRAND FACTOR A DOMAIN PROTEIN"/>
    <property type="match status" value="1"/>
</dbReference>
<evidence type="ECO:0000259" key="2">
    <source>
        <dbReference type="PROSITE" id="PS50112"/>
    </source>
</evidence>
<proteinExistence type="predicted"/>
<feature type="compositionally biased region" description="Low complexity" evidence="1">
    <location>
        <begin position="102"/>
        <end position="112"/>
    </location>
</feature>
<dbReference type="PANTHER" id="PTHR33595:SF7">
    <property type="entry name" value="OS12G0242500 PROTEIN"/>
    <property type="match status" value="1"/>
</dbReference>
<feature type="region of interest" description="Disordered" evidence="1">
    <location>
        <begin position="428"/>
        <end position="489"/>
    </location>
</feature>
<feature type="compositionally biased region" description="Polar residues" evidence="1">
    <location>
        <begin position="87"/>
        <end position="99"/>
    </location>
</feature>
<protein>
    <recommendedName>
        <fullName evidence="2">PAS domain-containing protein</fullName>
    </recommendedName>
</protein>
<dbReference type="EMBL" id="LVLJ01002165">
    <property type="protein sequence ID" value="OAE26549.1"/>
    <property type="molecule type" value="Genomic_DNA"/>
</dbReference>
<evidence type="ECO:0000256" key="1">
    <source>
        <dbReference type="SAM" id="MobiDB-lite"/>
    </source>
</evidence>
<sequence>MQVHGPMITDSCTSGSPSVDKDRTSEGHGRIPEMRADHGGAGLCGRGFSAAASPFPNSRTEHILSRYRPIAPKPTGKTGESAGSAPSDPQSSSTLSFERTSAKASSISSDSSRGGKRTRKRAQQDGSAFPRVAKKSSVPNGRPDKARTVSCKSIPVAGGIEKAVEQFSPDNGGHARPGAAICGVYPILKEPPGLPFMEAIPSDPQALFAVPSHCRFDRDKYGSSFGAIGRKNPRAQAMVESRVGPPRVDVVPKAELSAERCVPSAPPAERESAFMERAAASAPSGRRMNGFLKSGGYPVDYAHQVRGGCTPFNRGYANDAAASMGNGQGCSQYHDGGGYYPSQLPCISNSYGESEVTSGEGAESRKTDLVTLSLLPDTPYLEQTSSEVSMPKSNLPFLRLAINIESGNWDTDAQNEGRDELHKLTLFRSGGGAEEEEAKQMSSVEEERECSRGRGSHAPEVHSHPAEGRPLLETLERGPSTSSSTQRDMEEKLDVARECNDAQSLEQVYAGSSDPVMLSDAEGRYLWANQAFRRLSAERSREVAGPYIDPLGIRTELSSMMFQVPQGPPVRAVLWGFLKKFITRGGAHLAEENDTEYRNGMSERICHPSMREEAGDGVPANHHTVIAPQPIRPVGSTLTVLNITRISAAAIPLVENLEYVKEQLESISMPAIITDYRDRVRYMNAAYKQMVGQPECPWLSTLKKTPRENAQQNRLTGEVVLSCKENLGQLSAAFSCRVLGEWNCKGEREPVRMNLPTEVNRLEHDRAGPMYVWKLDVANGSRLPSGVLRQDCSQGTKMILD</sequence>
<comment type="caution">
    <text evidence="3">The sequence shown here is derived from an EMBL/GenBank/DDBJ whole genome shotgun (WGS) entry which is preliminary data.</text>
</comment>
<keyword evidence="4" id="KW-1185">Reference proteome</keyword>
<organism evidence="3 4">
    <name type="scientific">Marchantia polymorpha subsp. ruderalis</name>
    <dbReference type="NCBI Taxonomy" id="1480154"/>
    <lineage>
        <taxon>Eukaryota</taxon>
        <taxon>Viridiplantae</taxon>
        <taxon>Streptophyta</taxon>
        <taxon>Embryophyta</taxon>
        <taxon>Marchantiophyta</taxon>
        <taxon>Marchantiopsida</taxon>
        <taxon>Marchantiidae</taxon>
        <taxon>Marchantiales</taxon>
        <taxon>Marchantiaceae</taxon>
        <taxon>Marchantia</taxon>
    </lineage>
</organism>
<dbReference type="Pfam" id="PF13188">
    <property type="entry name" value="PAS_8"/>
    <property type="match status" value="1"/>
</dbReference>
<dbReference type="Proteomes" id="UP000077202">
    <property type="component" value="Unassembled WGS sequence"/>
</dbReference>
<reference evidence="3" key="1">
    <citation type="submission" date="2016-03" db="EMBL/GenBank/DDBJ databases">
        <title>Mechanisms controlling the formation of the plant cell surface in tip-growing cells are functionally conserved among land plants.</title>
        <authorList>
            <person name="Honkanen S."/>
            <person name="Jones V.A."/>
            <person name="Morieri G."/>
            <person name="Champion C."/>
            <person name="Hetherington A.J."/>
            <person name="Kelly S."/>
            <person name="Saint-Marcoux D."/>
            <person name="Proust H."/>
            <person name="Prescott H."/>
            <person name="Dolan L."/>
        </authorList>
    </citation>
    <scope>NUCLEOTIDE SEQUENCE [LARGE SCALE GENOMIC DNA]</scope>
    <source>
        <tissue evidence="3">Whole gametophyte</tissue>
    </source>
</reference>
<dbReference type="Pfam" id="PF25821">
    <property type="entry name" value="DUF7950"/>
    <property type="match status" value="1"/>
</dbReference>